<dbReference type="Proteomes" id="UP001447188">
    <property type="component" value="Unassembled WGS sequence"/>
</dbReference>
<comment type="caution">
    <text evidence="1">The sequence shown here is derived from an EMBL/GenBank/DDBJ whole genome shotgun (WGS) entry which is preliminary data.</text>
</comment>
<sequence length="294" mass="33213">MTSSFSPTEFLHTSDRAWNLYRHCYTVAQTATRKLDILLPGLTTLSQSIQHLQEECDDPTSTLATSGQAWIYAVKGIVRHAETTLVNIERYANRCERLGDPSRAMRSQKWDLCKAAFDGRKMKKLERQLVFQDGMVKVLLFSSNMNSLQLFTASNVLLESRCIRINDLITQAGPSFPQPTTLLLRGVFMTNAEPEQKEWASIEIDEWLQSQSLLAPGPARQGYVDVVKAGWIFTSIIRCHPRLVILDPGSRVEAEALAETIIQQLEEIDATGIVKPSCEELQLCDLRIWGTERK</sequence>
<proteinExistence type="predicted"/>
<accession>A0ABR3GE21</accession>
<evidence type="ECO:0000313" key="1">
    <source>
        <dbReference type="EMBL" id="KAL0634198.1"/>
    </source>
</evidence>
<evidence type="ECO:0008006" key="3">
    <source>
        <dbReference type="Google" id="ProtNLM"/>
    </source>
</evidence>
<evidence type="ECO:0000313" key="2">
    <source>
        <dbReference type="Proteomes" id="UP001447188"/>
    </source>
</evidence>
<reference evidence="1 2" key="1">
    <citation type="submission" date="2024-02" db="EMBL/GenBank/DDBJ databases">
        <title>Discinaceae phylogenomics.</title>
        <authorList>
            <person name="Dirks A.C."/>
            <person name="James T.Y."/>
        </authorList>
    </citation>
    <scope>NUCLEOTIDE SEQUENCE [LARGE SCALE GENOMIC DNA]</scope>
    <source>
        <strain evidence="1 2">ACD0624</strain>
    </source>
</reference>
<protein>
    <recommendedName>
        <fullName evidence="3">Fungal N-terminal domain-containing protein</fullName>
    </recommendedName>
</protein>
<keyword evidence="2" id="KW-1185">Reference proteome</keyword>
<dbReference type="EMBL" id="JBBBZM010000101">
    <property type="protein sequence ID" value="KAL0634198.1"/>
    <property type="molecule type" value="Genomic_DNA"/>
</dbReference>
<gene>
    <name evidence="1" type="ORF">Q9L58_006874</name>
</gene>
<organism evidence="1 2">
    <name type="scientific">Discina gigas</name>
    <dbReference type="NCBI Taxonomy" id="1032678"/>
    <lineage>
        <taxon>Eukaryota</taxon>
        <taxon>Fungi</taxon>
        <taxon>Dikarya</taxon>
        <taxon>Ascomycota</taxon>
        <taxon>Pezizomycotina</taxon>
        <taxon>Pezizomycetes</taxon>
        <taxon>Pezizales</taxon>
        <taxon>Discinaceae</taxon>
        <taxon>Discina</taxon>
    </lineage>
</organism>
<name>A0ABR3GE21_9PEZI</name>